<gene>
    <name evidence="2" type="ORF">E2562_032042</name>
</gene>
<name>A0A6G1FEL8_9ORYZ</name>
<organism evidence="2 3">
    <name type="scientific">Oryza meyeriana var. granulata</name>
    <dbReference type="NCBI Taxonomy" id="110450"/>
    <lineage>
        <taxon>Eukaryota</taxon>
        <taxon>Viridiplantae</taxon>
        <taxon>Streptophyta</taxon>
        <taxon>Embryophyta</taxon>
        <taxon>Tracheophyta</taxon>
        <taxon>Spermatophyta</taxon>
        <taxon>Magnoliopsida</taxon>
        <taxon>Liliopsida</taxon>
        <taxon>Poales</taxon>
        <taxon>Poaceae</taxon>
        <taxon>BOP clade</taxon>
        <taxon>Oryzoideae</taxon>
        <taxon>Oryzeae</taxon>
        <taxon>Oryzinae</taxon>
        <taxon>Oryza</taxon>
        <taxon>Oryza meyeriana</taxon>
    </lineage>
</organism>
<feature type="region of interest" description="Disordered" evidence="1">
    <location>
        <begin position="1"/>
        <end position="36"/>
    </location>
</feature>
<dbReference type="EMBL" id="SPHZ02000001">
    <property type="protein sequence ID" value="KAF0935347.1"/>
    <property type="molecule type" value="Genomic_DNA"/>
</dbReference>
<proteinExistence type="predicted"/>
<protein>
    <submittedName>
        <fullName evidence="2">Uncharacterized protein</fullName>
    </submittedName>
</protein>
<dbReference type="AlphaFoldDB" id="A0A6G1FEL8"/>
<sequence>MPPAQGGVDGGSTGEGDKHAERSFVSAPVPSSDADARVSVVALTGRGSSKCRRSSPLVVPPPSSVAVGPPVSRHRRPTSSPPATWHLAFATVFCLLLVLMLVDEGIGLQGPLQGDLIRSGAFGQALIRINNAMRKKAQLVMEVHHFVTGKRIIRDPLGNYVGYLALLQVSKRDL</sequence>
<reference evidence="2 3" key="1">
    <citation type="submission" date="2019-11" db="EMBL/GenBank/DDBJ databases">
        <title>Whole genome sequence of Oryza granulata.</title>
        <authorList>
            <person name="Li W."/>
        </authorList>
    </citation>
    <scope>NUCLEOTIDE SEQUENCE [LARGE SCALE GENOMIC DNA]</scope>
    <source>
        <strain evidence="3">cv. Menghai</strain>
        <tissue evidence="2">Leaf</tissue>
    </source>
</reference>
<evidence type="ECO:0000256" key="1">
    <source>
        <dbReference type="SAM" id="MobiDB-lite"/>
    </source>
</evidence>
<feature type="region of interest" description="Disordered" evidence="1">
    <location>
        <begin position="48"/>
        <end position="80"/>
    </location>
</feature>
<accession>A0A6G1FEL8</accession>
<evidence type="ECO:0000313" key="2">
    <source>
        <dbReference type="EMBL" id="KAF0935347.1"/>
    </source>
</evidence>
<comment type="caution">
    <text evidence="2">The sequence shown here is derived from an EMBL/GenBank/DDBJ whole genome shotgun (WGS) entry which is preliminary data.</text>
</comment>
<evidence type="ECO:0000313" key="3">
    <source>
        <dbReference type="Proteomes" id="UP000479710"/>
    </source>
</evidence>
<dbReference type="Proteomes" id="UP000479710">
    <property type="component" value="Unassembled WGS sequence"/>
</dbReference>
<keyword evidence="3" id="KW-1185">Reference proteome</keyword>